<keyword evidence="4 8" id="KW-0378">Hydrolase</keyword>
<dbReference type="Pfam" id="PF13499">
    <property type="entry name" value="EF-hand_7"/>
    <property type="match status" value="1"/>
</dbReference>
<accession>A0A812T8H2</accession>
<evidence type="ECO:0000313" key="12">
    <source>
        <dbReference type="Proteomes" id="UP000604046"/>
    </source>
</evidence>
<dbReference type="GO" id="GO:0006508">
    <property type="term" value="P:proteolysis"/>
    <property type="evidence" value="ECO:0007669"/>
    <property type="project" value="UniProtKB-KW"/>
</dbReference>
<dbReference type="SUPFAM" id="SSF47473">
    <property type="entry name" value="EF-hand"/>
    <property type="match status" value="1"/>
</dbReference>
<keyword evidence="12" id="KW-1185">Reference proteome</keyword>
<evidence type="ECO:0000313" key="11">
    <source>
        <dbReference type="EMBL" id="CAE7510636.1"/>
    </source>
</evidence>
<comment type="similarity">
    <text evidence="1">Belongs to the peptidase C2 family.</text>
</comment>
<feature type="active site" evidence="8">
    <location>
        <position position="625"/>
    </location>
</feature>
<feature type="domain" description="EF-hand" evidence="10">
    <location>
        <begin position="2"/>
        <end position="37"/>
    </location>
</feature>
<dbReference type="CDD" id="cd00051">
    <property type="entry name" value="EFh"/>
    <property type="match status" value="1"/>
</dbReference>
<dbReference type="OrthoDB" id="268518at2759"/>
<dbReference type="InterPro" id="IPR018247">
    <property type="entry name" value="EF_Hand_1_Ca_BS"/>
</dbReference>
<keyword evidence="6" id="KW-0106">Calcium</keyword>
<dbReference type="Gene3D" id="1.10.238.10">
    <property type="entry name" value="EF-hand"/>
    <property type="match status" value="1"/>
</dbReference>
<dbReference type="InterPro" id="IPR000169">
    <property type="entry name" value="Pept_cys_AS"/>
</dbReference>
<comment type="caution">
    <text evidence="11">The sequence shown here is derived from an EMBL/GenBank/DDBJ whole genome shotgun (WGS) entry which is preliminary data.</text>
</comment>
<dbReference type="InterPro" id="IPR001300">
    <property type="entry name" value="Peptidase_C2_calpain_cat"/>
</dbReference>
<dbReference type="PRINTS" id="PR00704">
    <property type="entry name" value="CALPAIN"/>
</dbReference>
<feature type="active site" evidence="7 8">
    <location>
        <position position="342"/>
    </location>
</feature>
<reference evidence="11" key="1">
    <citation type="submission" date="2021-02" db="EMBL/GenBank/DDBJ databases">
        <authorList>
            <person name="Dougan E. K."/>
            <person name="Rhodes N."/>
            <person name="Thang M."/>
            <person name="Chan C."/>
        </authorList>
    </citation>
    <scope>NUCLEOTIDE SEQUENCE</scope>
</reference>
<dbReference type="Proteomes" id="UP000604046">
    <property type="component" value="Unassembled WGS sequence"/>
</dbReference>
<dbReference type="SUPFAM" id="SSF54001">
    <property type="entry name" value="Cysteine proteinases"/>
    <property type="match status" value="1"/>
</dbReference>
<keyword evidence="2 8" id="KW-0645">Protease</keyword>
<dbReference type="FunFam" id="1.10.238.10:FF:000003">
    <property type="entry name" value="Calmodulin A"/>
    <property type="match status" value="1"/>
</dbReference>
<dbReference type="InterPro" id="IPR002048">
    <property type="entry name" value="EF_hand_dom"/>
</dbReference>
<evidence type="ECO:0000256" key="3">
    <source>
        <dbReference type="ARBA" id="ARBA00022737"/>
    </source>
</evidence>
<sequence>MSQHNAVLDAFKKFDTDGNGSISREELVAVLKTLDSEGWDDNSVDHLLASADADGDGALQIEEFVRWVFAEDASKFGTSSLGNSSLTILIDGCSRDDLSGEYVQQDEFYGHRPVFFNADKGKYLFYNLKQARWQIFVRTSWKSSARLPTNRAPHLSGDVWHVYTEGKFVQEPDMSVKLAPPGTPDEKCAKAAGAIYVSSKWSNVTGGYMKTDTICNDRPVYHNEEDGTWLAYDEEKAKWMVTTKVGKHGPKNKMVSSLKTDVFSPELTEWHGPTTAIKVDPRRKEHPGQQGGWIDESFPHSQSSLGNKKDCAWVRVQDLADPPALFSSVEPADACQGALGDCWLIAALAGVAEFPNFIRDHLFETKELTDDGYHIKLYDWPREQWTVVKIDDYIPCQPRKWYEPKAVTLFAKVSNKQLYVVLMEKAFAKLIGSYQALSGGWSAMAWVCMTGETNLMFFSRERHQPKWDVIGSKGLVVRSGCDLDTEKLGRLSHGATFVELEKFGYRVHFKKLSGEGPDEGWLSCYIRGYEVAKCRDPIDWIQRKVVLPSSISFNMSSPSKVAKLDQDSMWDALVKFDRSNYLMAASIHSGKSGEHRREDGLVEGHAYSIIHAVERRGLKLVCCRNPWGNKMEWNGPWCDQSEEWSAHPELAEELGVDQKADGLFWMDWESFAQTFTHFEVCPKSMPVERAKFDD</sequence>
<keyword evidence="3" id="KW-0677">Repeat</keyword>
<feature type="domain" description="EF-hand" evidence="10">
    <location>
        <begin position="39"/>
        <end position="74"/>
    </location>
</feature>
<evidence type="ECO:0000256" key="6">
    <source>
        <dbReference type="ARBA" id="ARBA00022837"/>
    </source>
</evidence>
<dbReference type="SMART" id="SM00230">
    <property type="entry name" value="CysPc"/>
    <property type="match status" value="1"/>
</dbReference>
<dbReference type="EMBL" id="CAJNDS010002523">
    <property type="protein sequence ID" value="CAE7510636.1"/>
    <property type="molecule type" value="Genomic_DNA"/>
</dbReference>
<dbReference type="PROSITE" id="PS50203">
    <property type="entry name" value="CALPAIN_CAT"/>
    <property type="match status" value="1"/>
</dbReference>
<evidence type="ECO:0000256" key="2">
    <source>
        <dbReference type="ARBA" id="ARBA00022670"/>
    </source>
</evidence>
<dbReference type="SMART" id="SM00054">
    <property type="entry name" value="EFh"/>
    <property type="match status" value="2"/>
</dbReference>
<dbReference type="AlphaFoldDB" id="A0A812T8H2"/>
<dbReference type="PROSITE" id="PS00139">
    <property type="entry name" value="THIOL_PROTEASE_CYS"/>
    <property type="match status" value="1"/>
</dbReference>
<dbReference type="GO" id="GO:0004198">
    <property type="term" value="F:calcium-dependent cysteine-type endopeptidase activity"/>
    <property type="evidence" value="ECO:0007669"/>
    <property type="project" value="InterPro"/>
</dbReference>
<dbReference type="InterPro" id="IPR038765">
    <property type="entry name" value="Papain-like_cys_pep_sf"/>
</dbReference>
<name>A0A812T8H2_9DINO</name>
<gene>
    <name evidence="11" type="primary">DEK1</name>
    <name evidence="11" type="ORF">SNAT2548_LOCUS28597</name>
</gene>
<dbReference type="PROSITE" id="PS00018">
    <property type="entry name" value="EF_HAND_1"/>
    <property type="match status" value="2"/>
</dbReference>
<feature type="active site" evidence="8">
    <location>
        <position position="605"/>
    </location>
</feature>
<dbReference type="Pfam" id="PF00648">
    <property type="entry name" value="Peptidase_C2"/>
    <property type="match status" value="2"/>
</dbReference>
<evidence type="ECO:0000256" key="8">
    <source>
        <dbReference type="PROSITE-ProRule" id="PRU00239"/>
    </source>
</evidence>
<evidence type="ECO:0000259" key="10">
    <source>
        <dbReference type="PROSITE" id="PS50222"/>
    </source>
</evidence>
<dbReference type="PROSITE" id="PS50222">
    <property type="entry name" value="EF_HAND_2"/>
    <property type="match status" value="2"/>
</dbReference>
<evidence type="ECO:0000256" key="4">
    <source>
        <dbReference type="ARBA" id="ARBA00022801"/>
    </source>
</evidence>
<dbReference type="InterPro" id="IPR022684">
    <property type="entry name" value="Calpain_cysteine_protease"/>
</dbReference>
<organism evidence="11 12">
    <name type="scientific">Symbiodinium natans</name>
    <dbReference type="NCBI Taxonomy" id="878477"/>
    <lineage>
        <taxon>Eukaryota</taxon>
        <taxon>Sar</taxon>
        <taxon>Alveolata</taxon>
        <taxon>Dinophyceae</taxon>
        <taxon>Suessiales</taxon>
        <taxon>Symbiodiniaceae</taxon>
        <taxon>Symbiodinium</taxon>
    </lineage>
</organism>
<feature type="domain" description="Calpain catalytic" evidence="9">
    <location>
        <begin position="292"/>
        <end position="684"/>
    </location>
</feature>
<dbReference type="PANTHER" id="PTHR10183:SF379">
    <property type="entry name" value="CALPAIN-5"/>
    <property type="match status" value="1"/>
</dbReference>
<dbReference type="InterPro" id="IPR011992">
    <property type="entry name" value="EF-hand-dom_pair"/>
</dbReference>
<dbReference type="Gene3D" id="3.90.70.10">
    <property type="entry name" value="Cysteine proteinases"/>
    <property type="match status" value="1"/>
</dbReference>
<dbReference type="GO" id="GO:0005509">
    <property type="term" value="F:calcium ion binding"/>
    <property type="evidence" value="ECO:0007669"/>
    <property type="project" value="InterPro"/>
</dbReference>
<protein>
    <submittedName>
        <fullName evidence="11">DEK1 protein</fullName>
    </submittedName>
</protein>
<dbReference type="PANTHER" id="PTHR10183">
    <property type="entry name" value="CALPAIN"/>
    <property type="match status" value="1"/>
</dbReference>
<proteinExistence type="inferred from homology"/>
<keyword evidence="5 8" id="KW-0788">Thiol protease</keyword>
<evidence type="ECO:0000256" key="5">
    <source>
        <dbReference type="ARBA" id="ARBA00022807"/>
    </source>
</evidence>
<evidence type="ECO:0000256" key="1">
    <source>
        <dbReference type="ARBA" id="ARBA00007623"/>
    </source>
</evidence>
<evidence type="ECO:0000256" key="7">
    <source>
        <dbReference type="PIRSR" id="PIRSR622684-1"/>
    </source>
</evidence>
<evidence type="ECO:0000259" key="9">
    <source>
        <dbReference type="PROSITE" id="PS50203"/>
    </source>
</evidence>